<feature type="region of interest" description="Disordered" evidence="1">
    <location>
        <begin position="129"/>
        <end position="149"/>
    </location>
</feature>
<dbReference type="Proteomes" id="UP000289886">
    <property type="component" value="Unassembled WGS sequence"/>
</dbReference>
<evidence type="ECO:0008006" key="4">
    <source>
        <dbReference type="Google" id="ProtNLM"/>
    </source>
</evidence>
<dbReference type="GO" id="GO:0008270">
    <property type="term" value="F:zinc ion binding"/>
    <property type="evidence" value="ECO:0007669"/>
    <property type="project" value="InterPro"/>
</dbReference>
<dbReference type="InterPro" id="IPR036875">
    <property type="entry name" value="Znf_CCHC_sf"/>
</dbReference>
<reference evidence="2 3" key="1">
    <citation type="submission" date="2019-01" db="EMBL/GenBank/DDBJ databases">
        <title>Draft Genome and Complete Hox-Cluster Characterization of the Sterlet Sturgeon (Acipenser ruthenus).</title>
        <authorList>
            <person name="Wei Q."/>
        </authorList>
    </citation>
    <scope>NUCLEOTIDE SEQUENCE [LARGE SCALE GENOMIC DNA]</scope>
    <source>
        <strain evidence="2">WHYD16114868_AA</strain>
        <tissue evidence="2">Blood</tissue>
    </source>
</reference>
<protein>
    <recommendedName>
        <fullName evidence="4">CCHC-type domain-containing protein</fullName>
    </recommendedName>
</protein>
<sequence length="149" mass="16913">MPAVYRAWQLGIPDQLMASTQADELELDGLCDGNCHEAVFGRLELEKRLRGTGGPPRGLEGQGWCLACGVYGHMVATCPFQDEEEEPAQESKAGKEQEEKGERKLHLSIDMDHLRAVYRYLSTGEYPEKATKEKRGIEKESQYIRFERH</sequence>
<name>A0A662YRD2_ACIRT</name>
<dbReference type="AlphaFoldDB" id="A0A662YRD2"/>
<evidence type="ECO:0000313" key="2">
    <source>
        <dbReference type="EMBL" id="RXM98503.1"/>
    </source>
</evidence>
<evidence type="ECO:0000256" key="1">
    <source>
        <dbReference type="SAM" id="MobiDB-lite"/>
    </source>
</evidence>
<accession>A0A662YRD2</accession>
<dbReference type="GO" id="GO:0003676">
    <property type="term" value="F:nucleic acid binding"/>
    <property type="evidence" value="ECO:0007669"/>
    <property type="project" value="InterPro"/>
</dbReference>
<feature type="compositionally biased region" description="Basic and acidic residues" evidence="1">
    <location>
        <begin position="92"/>
        <end position="106"/>
    </location>
</feature>
<proteinExistence type="predicted"/>
<keyword evidence="3" id="KW-1185">Reference proteome</keyword>
<organism evidence="2 3">
    <name type="scientific">Acipenser ruthenus</name>
    <name type="common">Sterlet sturgeon</name>
    <dbReference type="NCBI Taxonomy" id="7906"/>
    <lineage>
        <taxon>Eukaryota</taxon>
        <taxon>Metazoa</taxon>
        <taxon>Chordata</taxon>
        <taxon>Craniata</taxon>
        <taxon>Vertebrata</taxon>
        <taxon>Euteleostomi</taxon>
        <taxon>Actinopterygii</taxon>
        <taxon>Chondrostei</taxon>
        <taxon>Acipenseriformes</taxon>
        <taxon>Acipenseridae</taxon>
        <taxon>Acipenser</taxon>
    </lineage>
</organism>
<comment type="caution">
    <text evidence="2">The sequence shown here is derived from an EMBL/GenBank/DDBJ whole genome shotgun (WGS) entry which is preliminary data.</text>
</comment>
<feature type="region of interest" description="Disordered" evidence="1">
    <location>
        <begin position="81"/>
        <end position="106"/>
    </location>
</feature>
<evidence type="ECO:0000313" key="3">
    <source>
        <dbReference type="Proteomes" id="UP000289886"/>
    </source>
</evidence>
<gene>
    <name evidence="2" type="ORF">EOD39_13049</name>
</gene>
<dbReference type="SUPFAM" id="SSF57756">
    <property type="entry name" value="Retrovirus zinc finger-like domains"/>
    <property type="match status" value="1"/>
</dbReference>
<dbReference type="EMBL" id="SCEB01000659">
    <property type="protein sequence ID" value="RXM98503.1"/>
    <property type="molecule type" value="Genomic_DNA"/>
</dbReference>